<organism evidence="19 20">
    <name type="scientific">Polyangium fumosum</name>
    <dbReference type="NCBI Taxonomy" id="889272"/>
    <lineage>
        <taxon>Bacteria</taxon>
        <taxon>Pseudomonadati</taxon>
        <taxon>Myxococcota</taxon>
        <taxon>Polyangia</taxon>
        <taxon>Polyangiales</taxon>
        <taxon>Polyangiaceae</taxon>
        <taxon>Polyangium</taxon>
    </lineage>
</organism>
<dbReference type="Pfam" id="PF02922">
    <property type="entry name" value="CBM_48"/>
    <property type="match status" value="1"/>
</dbReference>
<dbReference type="SUPFAM" id="SSF81296">
    <property type="entry name" value="E set domains"/>
    <property type="match status" value="1"/>
</dbReference>
<evidence type="ECO:0000259" key="18">
    <source>
        <dbReference type="SMART" id="SM00642"/>
    </source>
</evidence>
<evidence type="ECO:0000256" key="3">
    <source>
        <dbReference type="ARBA" id="ARBA00008061"/>
    </source>
</evidence>
<dbReference type="SMART" id="SM00642">
    <property type="entry name" value="Aamy"/>
    <property type="match status" value="1"/>
</dbReference>
<dbReference type="GO" id="GO:0033942">
    <property type="term" value="F:4-alpha-D-(1-&gt;4)-alpha-D-glucanotrehalose trehalohydrolase activity"/>
    <property type="evidence" value="ECO:0007669"/>
    <property type="project" value="UniProtKB-EC"/>
</dbReference>
<evidence type="ECO:0000256" key="6">
    <source>
        <dbReference type="ARBA" id="ARBA00022490"/>
    </source>
</evidence>
<dbReference type="AlphaFoldDB" id="A0A4U1IZ57"/>
<evidence type="ECO:0000256" key="11">
    <source>
        <dbReference type="ARBA" id="ARBA00033284"/>
    </source>
</evidence>
<feature type="binding site" evidence="16">
    <location>
        <begin position="270"/>
        <end position="275"/>
    </location>
    <ligand>
        <name>substrate</name>
    </ligand>
</feature>
<dbReference type="InterPro" id="IPR017853">
    <property type="entry name" value="GH"/>
</dbReference>
<feature type="binding site" evidence="16">
    <location>
        <begin position="401"/>
        <end position="406"/>
    </location>
    <ligand>
        <name>substrate</name>
    </ligand>
</feature>
<evidence type="ECO:0000313" key="19">
    <source>
        <dbReference type="EMBL" id="TKC99986.1"/>
    </source>
</evidence>
<keyword evidence="9 14" id="KW-0326">Glycosidase</keyword>
<feature type="active site" description="Nucleophile" evidence="15">
    <location>
        <position position="272"/>
    </location>
</feature>
<gene>
    <name evidence="19" type="primary">treZ</name>
    <name evidence="19" type="ORF">E8A74_35990</name>
</gene>
<evidence type="ECO:0000256" key="9">
    <source>
        <dbReference type="ARBA" id="ARBA00023295"/>
    </source>
</evidence>
<dbReference type="GO" id="GO:0005992">
    <property type="term" value="P:trehalose biosynthetic process"/>
    <property type="evidence" value="ECO:0007669"/>
    <property type="project" value="UniProtKB-UniRule"/>
</dbReference>
<evidence type="ECO:0000256" key="5">
    <source>
        <dbReference type="ARBA" id="ARBA00015938"/>
    </source>
</evidence>
<evidence type="ECO:0000256" key="8">
    <source>
        <dbReference type="ARBA" id="ARBA00023277"/>
    </source>
</evidence>
<dbReference type="PANTHER" id="PTHR43651">
    <property type="entry name" value="1,4-ALPHA-GLUCAN-BRANCHING ENZYME"/>
    <property type="match status" value="1"/>
</dbReference>
<evidence type="ECO:0000256" key="2">
    <source>
        <dbReference type="ARBA" id="ARBA00005199"/>
    </source>
</evidence>
<evidence type="ECO:0000256" key="13">
    <source>
        <dbReference type="NCBIfam" id="TIGR02402"/>
    </source>
</evidence>
<dbReference type="CDD" id="cd11325">
    <property type="entry name" value="AmyAc_GTHase"/>
    <property type="match status" value="1"/>
</dbReference>
<feature type="site" description="Transition state stabilizer" evidence="17">
    <location>
        <position position="402"/>
    </location>
</feature>
<dbReference type="InterPro" id="IPR006047">
    <property type="entry name" value="GH13_cat_dom"/>
</dbReference>
<dbReference type="EC" id="3.2.1.141" evidence="4 13"/>
<evidence type="ECO:0000313" key="20">
    <source>
        <dbReference type="Proteomes" id="UP000309215"/>
    </source>
</evidence>
<dbReference type="Proteomes" id="UP000309215">
    <property type="component" value="Unassembled WGS sequence"/>
</dbReference>
<evidence type="ECO:0000256" key="1">
    <source>
        <dbReference type="ARBA" id="ARBA00004496"/>
    </source>
</evidence>
<dbReference type="CDD" id="cd02853">
    <property type="entry name" value="E_set_MTHase_like_N"/>
    <property type="match status" value="1"/>
</dbReference>
<dbReference type="Gene3D" id="2.60.40.10">
    <property type="entry name" value="Immunoglobulins"/>
    <property type="match status" value="1"/>
</dbReference>
<comment type="subcellular location">
    <subcellularLocation>
        <location evidence="1 15">Cytoplasm</location>
    </subcellularLocation>
</comment>
<dbReference type="PIRSF" id="PIRSF006337">
    <property type="entry name" value="Trehalose_TreZ"/>
    <property type="match status" value="1"/>
</dbReference>
<dbReference type="SUPFAM" id="SSF51445">
    <property type="entry name" value="(Trans)glycosidases"/>
    <property type="match status" value="1"/>
</dbReference>
<dbReference type="GO" id="GO:0005737">
    <property type="term" value="C:cytoplasm"/>
    <property type="evidence" value="ECO:0007669"/>
    <property type="project" value="UniProtKB-SubCell"/>
</dbReference>
<keyword evidence="7 14" id="KW-0378">Hydrolase</keyword>
<dbReference type="NCBIfam" id="TIGR02402">
    <property type="entry name" value="trehalose_TreZ"/>
    <property type="match status" value="1"/>
</dbReference>
<dbReference type="UniPathway" id="UPA00299"/>
<evidence type="ECO:0000256" key="12">
    <source>
        <dbReference type="ARBA" id="ARBA00034013"/>
    </source>
</evidence>
<evidence type="ECO:0000256" key="17">
    <source>
        <dbReference type="PIRSR" id="PIRSR006337-3"/>
    </source>
</evidence>
<dbReference type="InterPro" id="IPR014756">
    <property type="entry name" value="Ig_E-set"/>
</dbReference>
<evidence type="ECO:0000256" key="4">
    <source>
        <dbReference type="ARBA" id="ARBA00012268"/>
    </source>
</evidence>
<keyword evidence="20" id="KW-1185">Reference proteome</keyword>
<evidence type="ECO:0000256" key="14">
    <source>
        <dbReference type="PIRNR" id="PIRNR006337"/>
    </source>
</evidence>
<dbReference type="Gene3D" id="3.20.20.80">
    <property type="entry name" value="Glycosidases"/>
    <property type="match status" value="1"/>
</dbReference>
<evidence type="ECO:0000256" key="7">
    <source>
        <dbReference type="ARBA" id="ARBA00022801"/>
    </source>
</evidence>
<evidence type="ECO:0000256" key="15">
    <source>
        <dbReference type="PIRSR" id="PIRSR006337-1"/>
    </source>
</evidence>
<protein>
    <recommendedName>
        <fullName evidence="5 13">Malto-oligosyltrehalose trehalohydrolase</fullName>
        <shortName evidence="14">MTHase</shortName>
        <ecNumber evidence="4 13">3.2.1.141</ecNumber>
    </recommendedName>
    <alternativeName>
        <fullName evidence="11 14">4-alpha-D-((1-&gt;4)-alpha-D-glucano)trehalose trehalohydrolase</fullName>
    </alternativeName>
    <alternativeName>
        <fullName evidence="10 14">Maltooligosyl trehalose trehalohydrolase</fullName>
    </alternativeName>
</protein>
<dbReference type="Pfam" id="PF00128">
    <property type="entry name" value="Alpha-amylase"/>
    <property type="match status" value="1"/>
</dbReference>
<proteinExistence type="inferred from homology"/>
<comment type="caution">
    <text evidence="19">The sequence shown here is derived from an EMBL/GenBank/DDBJ whole genome shotgun (WGS) entry which is preliminary data.</text>
</comment>
<dbReference type="InterPro" id="IPR012768">
    <property type="entry name" value="Trehalose_TreZ"/>
</dbReference>
<feature type="binding site" evidence="16">
    <location>
        <begin position="332"/>
        <end position="336"/>
    </location>
    <ligand>
        <name>substrate</name>
    </ligand>
</feature>
<dbReference type="OrthoDB" id="9800174at2"/>
<accession>A0A4U1IZ57</accession>
<evidence type="ECO:0000256" key="16">
    <source>
        <dbReference type="PIRSR" id="PIRSR006337-2"/>
    </source>
</evidence>
<comment type="catalytic activity">
    <reaction evidence="12 14">
        <text>hydrolysis of (1-&gt;4)-alpha-D-glucosidic linkage in 4-alpha-D-[(1-&gt;4)-alpha-D-glucanosyl]n trehalose to yield trehalose and (1-&gt;4)-alpha-D-glucan.</text>
        <dbReference type="EC" id="3.2.1.141"/>
    </reaction>
</comment>
<name>A0A4U1IZ57_9BACT</name>
<dbReference type="EMBL" id="SSMQ01000051">
    <property type="protein sequence ID" value="TKC99986.1"/>
    <property type="molecule type" value="Genomic_DNA"/>
</dbReference>
<dbReference type="InterPro" id="IPR004193">
    <property type="entry name" value="Glyco_hydro_13_N"/>
</dbReference>
<dbReference type="InterPro" id="IPR044901">
    <property type="entry name" value="Trehalose_TreZ_E-set_sf"/>
</dbReference>
<sequence>MKNPTNIPPLGASFEGNDVVFRIWAPDHDHAELVLYDADAVTERVRVPMEAEPGGCFRARVGGASGAEASVLYKFGVGGAGPFPDPSSRSQPFGVHGPSEARRFSFSWTDQGFGGVRPEDLVLQEIHVGTATAEGTFEALIPHLAELRALGITALELMPLASFPGRWNWGYDGVCLYAPQVSYGGPLGLMRLVDAAHAHGLAVLIDAVYNHLGPDGNYLRAYTRRYFTDRHETPWGEGLNVDGEDARPVRELLARSAEMWIRDYHADGLRLDATHEIRDDSDPHILREIAERARRAGGGKRIVVIAEDERNEERLVRPVNEGGLGLDAVWADDFHHQMRRAFAGDKDGYFQDVSGSAADIARTLNEGWFYSGQTSPRTGKPRGTNPRSIAPTQLVHCIQNHDQIGNRAFGDRLGERVSPAAFRAMSALLLLSPYVPLLFMGQEWNAKTRFQYFTDHHAELGRLVTEGRRKEFSAFASFQGAEIPDPQATSTFLASKLSYEERDAPAHAGVRELYRELLHLRATHPALRARERGTFEARAVGEDALVLVRRGGGKEVSVHVNLRGRLREKLPKGLSHELVLATEESRFGGAGGEAVREGLAAGELRLDGPAAAVLASRASA</sequence>
<dbReference type="RefSeq" id="WP_136933621.1">
    <property type="nucleotide sequence ID" value="NZ_SSMQ01000051.1"/>
</dbReference>
<comment type="pathway">
    <text evidence="2 14">Glycan biosynthesis; trehalose biosynthesis.</text>
</comment>
<comment type="similarity">
    <text evidence="3 14">Belongs to the glycosyl hydrolase 13 family.</text>
</comment>
<keyword evidence="8" id="KW-0119">Carbohydrate metabolism</keyword>
<feature type="active site" description="Proton donor" evidence="15">
    <location>
        <position position="307"/>
    </location>
</feature>
<dbReference type="InterPro" id="IPR013783">
    <property type="entry name" value="Ig-like_fold"/>
</dbReference>
<evidence type="ECO:0000256" key="10">
    <source>
        <dbReference type="ARBA" id="ARBA00032057"/>
    </source>
</evidence>
<dbReference type="PANTHER" id="PTHR43651:SF11">
    <property type="entry name" value="MALTO-OLIGOSYLTREHALOSE TREHALOHYDROLASE"/>
    <property type="match status" value="1"/>
</dbReference>
<keyword evidence="6" id="KW-0963">Cytoplasm</keyword>
<dbReference type="Gene3D" id="1.10.10.760">
    <property type="entry name" value="E-set domains of sugar-utilizing enzymes"/>
    <property type="match status" value="1"/>
</dbReference>
<feature type="domain" description="Glycosyl hydrolase family 13 catalytic" evidence="18">
    <location>
        <begin position="105"/>
        <end position="468"/>
    </location>
</feature>
<reference evidence="19 20" key="1">
    <citation type="submission" date="2019-04" db="EMBL/GenBank/DDBJ databases">
        <authorList>
            <person name="Li Y."/>
            <person name="Wang J."/>
        </authorList>
    </citation>
    <scope>NUCLEOTIDE SEQUENCE [LARGE SCALE GENOMIC DNA]</scope>
    <source>
        <strain evidence="19 20">DSM 14668</strain>
    </source>
</reference>